<protein>
    <submittedName>
        <fullName evidence="4">FHA domain-containing protein</fullName>
    </submittedName>
</protein>
<dbReference type="PANTHER" id="PTHR23308">
    <property type="entry name" value="NUCLEAR INHIBITOR OF PROTEIN PHOSPHATASE-1"/>
    <property type="match status" value="1"/>
</dbReference>
<dbReference type="CDD" id="cd00060">
    <property type="entry name" value="FHA"/>
    <property type="match status" value="1"/>
</dbReference>
<reference evidence="4 5" key="1">
    <citation type="submission" date="2018-08" db="EMBL/GenBank/DDBJ databases">
        <title>Genomic Encyclopedia of Archaeal and Bacterial Type Strains, Phase II (KMG-II): from individual species to whole genera.</title>
        <authorList>
            <person name="Goeker M."/>
        </authorList>
    </citation>
    <scope>NUCLEOTIDE SEQUENCE [LARGE SCALE GENOMIC DNA]</scope>
    <source>
        <strain evidence="4 5">DSM 45791</strain>
    </source>
</reference>
<dbReference type="OrthoDB" id="5111283at2"/>
<name>A0A3E0HL20_9PSEU</name>
<evidence type="ECO:0000313" key="5">
    <source>
        <dbReference type="Proteomes" id="UP000256269"/>
    </source>
</evidence>
<accession>A0A3E0HL20</accession>
<feature type="region of interest" description="Disordered" evidence="2">
    <location>
        <begin position="132"/>
        <end position="152"/>
    </location>
</feature>
<dbReference type="EMBL" id="QUNO01000006">
    <property type="protein sequence ID" value="REH46906.1"/>
    <property type="molecule type" value="Genomic_DNA"/>
</dbReference>
<evidence type="ECO:0000256" key="1">
    <source>
        <dbReference type="ARBA" id="ARBA00022553"/>
    </source>
</evidence>
<evidence type="ECO:0000259" key="3">
    <source>
        <dbReference type="PROSITE" id="PS50006"/>
    </source>
</evidence>
<dbReference type="Proteomes" id="UP000256269">
    <property type="component" value="Unassembled WGS sequence"/>
</dbReference>
<dbReference type="AlphaFoldDB" id="A0A3E0HL20"/>
<dbReference type="Gene3D" id="2.60.200.20">
    <property type="match status" value="1"/>
</dbReference>
<dbReference type="PROSITE" id="PS50006">
    <property type="entry name" value="FHA_DOMAIN"/>
    <property type="match status" value="1"/>
</dbReference>
<dbReference type="InterPro" id="IPR008984">
    <property type="entry name" value="SMAD_FHA_dom_sf"/>
</dbReference>
<feature type="domain" description="FHA" evidence="3">
    <location>
        <begin position="100"/>
        <end position="154"/>
    </location>
</feature>
<proteinExistence type="predicted"/>
<dbReference type="Pfam" id="PF00498">
    <property type="entry name" value="FHA"/>
    <property type="match status" value="1"/>
</dbReference>
<dbReference type="SUPFAM" id="SSF49879">
    <property type="entry name" value="SMAD/FHA domain"/>
    <property type="match status" value="1"/>
</dbReference>
<comment type="caution">
    <text evidence="4">The sequence shown here is derived from an EMBL/GenBank/DDBJ whole genome shotgun (WGS) entry which is preliminary data.</text>
</comment>
<evidence type="ECO:0000256" key="2">
    <source>
        <dbReference type="SAM" id="MobiDB-lite"/>
    </source>
</evidence>
<feature type="compositionally biased region" description="Polar residues" evidence="2">
    <location>
        <begin position="140"/>
        <end position="151"/>
    </location>
</feature>
<keyword evidence="5" id="KW-1185">Reference proteome</keyword>
<dbReference type="InterPro" id="IPR050923">
    <property type="entry name" value="Cell_Proc_Reg/RNA_Proc"/>
</dbReference>
<evidence type="ECO:0000313" key="4">
    <source>
        <dbReference type="EMBL" id="REH46906.1"/>
    </source>
</evidence>
<sequence length="186" mass="19253">MATCPDGHDSATDDFCDVCGRQIGAVPAVSAEAPCPVCGEPVAGRFCEGCGHDMTVSVTTWTAVVAADRVHFDSVSSADEELVFPLAQRERVVLLVAGEVHIGRWGGGVAPDIDLTGDPGVSHRHALLRGDPAGGWTLTDPGSTNGTTLNDNPEAIAVGVPVPLRDGDRIHVGAWTTITIRAGEHA</sequence>
<keyword evidence="1" id="KW-0597">Phosphoprotein</keyword>
<dbReference type="SMART" id="SM00240">
    <property type="entry name" value="FHA"/>
    <property type="match status" value="1"/>
</dbReference>
<organism evidence="4 5">
    <name type="scientific">Kutzneria buriramensis</name>
    <dbReference type="NCBI Taxonomy" id="1045776"/>
    <lineage>
        <taxon>Bacteria</taxon>
        <taxon>Bacillati</taxon>
        <taxon>Actinomycetota</taxon>
        <taxon>Actinomycetes</taxon>
        <taxon>Pseudonocardiales</taxon>
        <taxon>Pseudonocardiaceae</taxon>
        <taxon>Kutzneria</taxon>
    </lineage>
</organism>
<dbReference type="RefSeq" id="WP_116175591.1">
    <property type="nucleotide sequence ID" value="NZ_CP144375.1"/>
</dbReference>
<dbReference type="InterPro" id="IPR000253">
    <property type="entry name" value="FHA_dom"/>
</dbReference>
<gene>
    <name evidence="4" type="ORF">BCF44_10670</name>
</gene>